<accession>A0AAN7ULG7</accession>
<dbReference type="Proteomes" id="UP001305414">
    <property type="component" value="Unassembled WGS sequence"/>
</dbReference>
<comment type="caution">
    <text evidence="1">The sequence shown here is derived from an EMBL/GenBank/DDBJ whole genome shotgun (WGS) entry which is preliminary data.</text>
</comment>
<reference evidence="1 2" key="1">
    <citation type="submission" date="2023-10" db="EMBL/GenBank/DDBJ databases">
        <title>Draft genome sequence of Xylaria bambusicola isolate GMP-LS, the root and basal stem rot pathogen of sugarcane in Indonesia.</title>
        <authorList>
            <person name="Selvaraj P."/>
            <person name="Muralishankar V."/>
            <person name="Muruganantham S."/>
            <person name="Sp S."/>
            <person name="Haryani S."/>
            <person name="Lau K.J.X."/>
            <person name="Naqvi N.I."/>
        </authorList>
    </citation>
    <scope>NUCLEOTIDE SEQUENCE [LARGE SCALE GENOMIC DNA]</scope>
    <source>
        <strain evidence="1">GMP-LS</strain>
    </source>
</reference>
<protein>
    <submittedName>
        <fullName evidence="1">Uncharacterized protein</fullName>
    </submittedName>
</protein>
<proteinExistence type="predicted"/>
<keyword evidence="2" id="KW-1185">Reference proteome</keyword>
<gene>
    <name evidence="1" type="ORF">RRF57_007647</name>
</gene>
<organism evidence="1 2">
    <name type="scientific">Xylaria bambusicola</name>
    <dbReference type="NCBI Taxonomy" id="326684"/>
    <lineage>
        <taxon>Eukaryota</taxon>
        <taxon>Fungi</taxon>
        <taxon>Dikarya</taxon>
        <taxon>Ascomycota</taxon>
        <taxon>Pezizomycotina</taxon>
        <taxon>Sordariomycetes</taxon>
        <taxon>Xylariomycetidae</taxon>
        <taxon>Xylariales</taxon>
        <taxon>Xylariaceae</taxon>
        <taxon>Xylaria</taxon>
    </lineage>
</organism>
<sequence>MCGDHHSRDVAGGALAVMSPSPFTTTAAFPIPMAGRLVFYNRTAENLVATHAMLTVDSCCEPQFNAKEPVLVRIHETGDLTKPASTSPSWASFSLKPIVRNNTVDGRTPPVDAGLELGRPFKIEVGIDGIVGRRVSVWTQKGVGPIAEGIVGFN</sequence>
<dbReference type="AlphaFoldDB" id="A0AAN7ULG7"/>
<evidence type="ECO:0000313" key="1">
    <source>
        <dbReference type="EMBL" id="KAK5631933.1"/>
    </source>
</evidence>
<dbReference type="EMBL" id="JAWHQM010000022">
    <property type="protein sequence ID" value="KAK5631933.1"/>
    <property type="molecule type" value="Genomic_DNA"/>
</dbReference>
<name>A0AAN7ULG7_9PEZI</name>
<evidence type="ECO:0000313" key="2">
    <source>
        <dbReference type="Proteomes" id="UP001305414"/>
    </source>
</evidence>